<evidence type="ECO:0000313" key="2">
    <source>
        <dbReference type="EMBL" id="KIK72409.1"/>
    </source>
</evidence>
<evidence type="ECO:0000313" key="3">
    <source>
        <dbReference type="Proteomes" id="UP000054538"/>
    </source>
</evidence>
<reference evidence="2 3" key="1">
    <citation type="submission" date="2014-04" db="EMBL/GenBank/DDBJ databases">
        <authorList>
            <consortium name="DOE Joint Genome Institute"/>
            <person name="Kuo A."/>
            <person name="Kohler A."/>
            <person name="Jargeat P."/>
            <person name="Nagy L.G."/>
            <person name="Floudas D."/>
            <person name="Copeland A."/>
            <person name="Barry K.W."/>
            <person name="Cichocki N."/>
            <person name="Veneault-Fourrey C."/>
            <person name="LaButti K."/>
            <person name="Lindquist E.A."/>
            <person name="Lipzen A."/>
            <person name="Lundell T."/>
            <person name="Morin E."/>
            <person name="Murat C."/>
            <person name="Sun H."/>
            <person name="Tunlid A."/>
            <person name="Henrissat B."/>
            <person name="Grigoriev I.V."/>
            <person name="Hibbett D.S."/>
            <person name="Martin F."/>
            <person name="Nordberg H.P."/>
            <person name="Cantor M.N."/>
            <person name="Hua S.X."/>
        </authorList>
    </citation>
    <scope>NUCLEOTIDE SEQUENCE [LARGE SCALE GENOMIC DNA]</scope>
    <source>
        <strain evidence="2 3">Ve08.2h10</strain>
    </source>
</reference>
<feature type="chain" id="PRO_5002208750" evidence="1">
    <location>
        <begin position="24"/>
        <end position="101"/>
    </location>
</feature>
<dbReference type="EMBL" id="KN830866">
    <property type="protein sequence ID" value="KIK72409.1"/>
    <property type="molecule type" value="Genomic_DNA"/>
</dbReference>
<protein>
    <submittedName>
        <fullName evidence="2">Uncharacterized protein</fullName>
    </submittedName>
</protein>
<proteinExistence type="predicted"/>
<dbReference type="Proteomes" id="UP000054538">
    <property type="component" value="Unassembled WGS sequence"/>
</dbReference>
<gene>
    <name evidence="2" type="ORF">PAXRUDRAFT_180737</name>
</gene>
<name>A0A0D0CYC6_9AGAM</name>
<feature type="signal peptide" evidence="1">
    <location>
        <begin position="1"/>
        <end position="23"/>
    </location>
</feature>
<keyword evidence="1" id="KW-0732">Signal</keyword>
<keyword evidence="3" id="KW-1185">Reference proteome</keyword>
<evidence type="ECO:0000256" key="1">
    <source>
        <dbReference type="SAM" id="SignalP"/>
    </source>
</evidence>
<accession>A0A0D0CYC6</accession>
<organism evidence="2 3">
    <name type="scientific">Paxillus rubicundulus Ve08.2h10</name>
    <dbReference type="NCBI Taxonomy" id="930991"/>
    <lineage>
        <taxon>Eukaryota</taxon>
        <taxon>Fungi</taxon>
        <taxon>Dikarya</taxon>
        <taxon>Basidiomycota</taxon>
        <taxon>Agaricomycotina</taxon>
        <taxon>Agaricomycetes</taxon>
        <taxon>Agaricomycetidae</taxon>
        <taxon>Boletales</taxon>
        <taxon>Paxilineae</taxon>
        <taxon>Paxillaceae</taxon>
        <taxon>Paxillus</taxon>
    </lineage>
</organism>
<sequence length="101" mass="11212">MGPAVLIDMAGVMLLWSFPEVLSSHFQDLMWGALSPINTMLSRSISEPTANSTWRIVHRNFDGADMQGCLNFSQVWFQQGRNVSLPAILPNPSIFLTMKSG</sequence>
<feature type="non-terminal residue" evidence="2">
    <location>
        <position position="101"/>
    </location>
</feature>
<dbReference type="HOGENOM" id="CLU_039070_5_2_1"/>
<reference evidence="3" key="2">
    <citation type="submission" date="2015-01" db="EMBL/GenBank/DDBJ databases">
        <title>Evolutionary Origins and Diversification of the Mycorrhizal Mutualists.</title>
        <authorList>
            <consortium name="DOE Joint Genome Institute"/>
            <consortium name="Mycorrhizal Genomics Consortium"/>
            <person name="Kohler A."/>
            <person name="Kuo A."/>
            <person name="Nagy L.G."/>
            <person name="Floudas D."/>
            <person name="Copeland A."/>
            <person name="Barry K.W."/>
            <person name="Cichocki N."/>
            <person name="Veneault-Fourrey C."/>
            <person name="LaButti K."/>
            <person name="Lindquist E.A."/>
            <person name="Lipzen A."/>
            <person name="Lundell T."/>
            <person name="Morin E."/>
            <person name="Murat C."/>
            <person name="Riley R."/>
            <person name="Ohm R."/>
            <person name="Sun H."/>
            <person name="Tunlid A."/>
            <person name="Henrissat B."/>
            <person name="Grigoriev I.V."/>
            <person name="Hibbett D.S."/>
            <person name="Martin F."/>
        </authorList>
    </citation>
    <scope>NUCLEOTIDE SEQUENCE [LARGE SCALE GENOMIC DNA]</scope>
    <source>
        <strain evidence="3">Ve08.2h10</strain>
    </source>
</reference>
<dbReference type="InParanoid" id="A0A0D0CYC6"/>
<dbReference type="AlphaFoldDB" id="A0A0D0CYC6"/>